<feature type="compositionally biased region" description="Basic and acidic residues" evidence="1">
    <location>
        <begin position="489"/>
        <end position="504"/>
    </location>
</feature>
<feature type="compositionally biased region" description="Polar residues" evidence="1">
    <location>
        <begin position="255"/>
        <end position="267"/>
    </location>
</feature>
<feature type="compositionally biased region" description="Basic and acidic residues" evidence="1">
    <location>
        <begin position="403"/>
        <end position="418"/>
    </location>
</feature>
<feature type="region of interest" description="Disordered" evidence="1">
    <location>
        <begin position="101"/>
        <end position="519"/>
    </location>
</feature>
<dbReference type="EMBL" id="HG937692">
    <property type="protein sequence ID" value="CDP36028.1"/>
    <property type="molecule type" value="Genomic_DNA"/>
</dbReference>
<dbReference type="AlphaFoldDB" id="A0A060T4Y7"/>
<evidence type="ECO:0000313" key="3">
    <source>
        <dbReference type="EMBL" id="CDP36028.1"/>
    </source>
</evidence>
<keyword evidence="2" id="KW-0472">Membrane</keyword>
<reference evidence="3" key="2">
    <citation type="submission" date="2014-06" db="EMBL/GenBank/DDBJ databases">
        <title>The complete genome of Blastobotrys (Arxula) adeninivorans LS3 - a yeast of biotechnological interest.</title>
        <authorList>
            <person name="Kunze G."/>
            <person name="Gaillardin C."/>
            <person name="Czernicka M."/>
            <person name="Durrens P."/>
            <person name="Martin T."/>
            <person name="Boer E."/>
            <person name="Gabaldon T."/>
            <person name="Cruz J."/>
            <person name="Talla E."/>
            <person name="Marck C."/>
            <person name="Goffeau A."/>
            <person name="Barbe V."/>
            <person name="Baret P."/>
            <person name="Baronian K."/>
            <person name="Beier S."/>
            <person name="Bleykasten C."/>
            <person name="Bode R."/>
            <person name="Casaregola S."/>
            <person name="Despons L."/>
            <person name="Fairhead C."/>
            <person name="Giersberg M."/>
            <person name="Gierski P."/>
            <person name="Hahnel U."/>
            <person name="Hartmann A."/>
            <person name="Jankowska D."/>
            <person name="Jubin C."/>
            <person name="Jung P."/>
            <person name="Lafontaine I."/>
            <person name="Leh-Louis V."/>
            <person name="Lemaire M."/>
            <person name="Marcet-Houben M."/>
            <person name="Mascher M."/>
            <person name="Morel G."/>
            <person name="Richard G.-F."/>
            <person name="Riechen J."/>
            <person name="Sacerdot C."/>
            <person name="Sarkar A."/>
            <person name="Savel G."/>
            <person name="Schacherer J."/>
            <person name="Sherman D."/>
            <person name="Straub M.-L."/>
            <person name="Stein N."/>
            <person name="Thierry A."/>
            <person name="Trautwein-Schult A."/>
            <person name="Westhof E."/>
            <person name="Worch S."/>
            <person name="Dujon B."/>
            <person name="Souciet J.-L."/>
            <person name="Wincker P."/>
            <person name="Scholz U."/>
            <person name="Neuveglise N."/>
        </authorList>
    </citation>
    <scope>NUCLEOTIDE SEQUENCE</scope>
    <source>
        <strain evidence="3">LS3</strain>
    </source>
</reference>
<feature type="compositionally biased region" description="Polar residues" evidence="1">
    <location>
        <begin position="235"/>
        <end position="246"/>
    </location>
</feature>
<feature type="compositionally biased region" description="Basic and acidic residues" evidence="1">
    <location>
        <begin position="295"/>
        <end position="308"/>
    </location>
</feature>
<accession>A0A060T4Y7</accession>
<feature type="compositionally biased region" description="Polar residues" evidence="1">
    <location>
        <begin position="171"/>
        <end position="189"/>
    </location>
</feature>
<proteinExistence type="predicted"/>
<gene>
    <name evidence="3" type="ORF">GNLVRS02_ARAD1B03652g</name>
</gene>
<evidence type="ECO:0000256" key="1">
    <source>
        <dbReference type="SAM" id="MobiDB-lite"/>
    </source>
</evidence>
<feature type="compositionally biased region" description="Polar residues" evidence="1">
    <location>
        <begin position="371"/>
        <end position="384"/>
    </location>
</feature>
<keyword evidence="2" id="KW-0812">Transmembrane</keyword>
<feature type="compositionally biased region" description="Basic and acidic residues" evidence="1">
    <location>
        <begin position="190"/>
        <end position="232"/>
    </location>
</feature>
<feature type="compositionally biased region" description="Basic and acidic residues" evidence="1">
    <location>
        <begin position="442"/>
        <end position="455"/>
    </location>
</feature>
<name>A0A060T4Y7_BLAAD</name>
<feature type="compositionally biased region" description="Polar residues" evidence="1">
    <location>
        <begin position="460"/>
        <end position="471"/>
    </location>
</feature>
<keyword evidence="2" id="KW-1133">Transmembrane helix</keyword>
<sequence length="692" mass="77484">MVHSSIVAGMPVPWHSVMVARGGAAGQKVIVRACHFHRYPYRYRAFGARHCYPSRFRGDVYGMHPGLRLGRLFKMRLWFGSRRVLSSFNWLGGLLRHRQPHSGGFTVRPDMTKDGSPGPRNDKNQGKTVNRVQDWGTEYNIDPISMHKVPKTQEAKVSKGGKGLREDAKSIESQILNTKTRTAEANNELEQPKQPKESDQPEESKESKVPKQSKETKEAVESKESKESEQPKETTGANETQESAESGTKVFEGPESTQAQPMGQPNQAAVKESKSKNQDKQTPYKVSTDGPLYRGRREPEPIPVEEHSPAAMNPELLAKMYKDQSVKVPTESSASGPSELSEPSACSARPVDSVQFPHASNAQAPKVQPSKPRTPSRAQESPQVASHDDKFPQTIAQFSGKNRPVDSVRTTDDFDPGRDLFPGLKGKYNDPNKVFSRLVPEANDKMDGDKPRIDPDESLNIGSTRPSGTRIDSQRVEATDFDIEELLPEDIRSQYRKEASKQSSKDPSTSRPQKVDVSNLEEALKKSRNEGIKQDEEGFRAKAAFDYVNERMPSGMPRSFESRNFFSGRDMLSKQEQDQNLKKLNIRKEYAILTPSLRTIYTKSLPFRDRKEPPQDLFSTLSSMENPGKYVKAIRKLEKSGWTCIGGGGPGELLLFERQYSEERRSSRLLFKLTASFIGVVGLVGTSAYLFM</sequence>
<evidence type="ECO:0000256" key="2">
    <source>
        <dbReference type="SAM" id="Phobius"/>
    </source>
</evidence>
<feature type="transmembrane region" description="Helical" evidence="2">
    <location>
        <begin position="669"/>
        <end position="691"/>
    </location>
</feature>
<reference evidence="3" key="1">
    <citation type="submission" date="2014-02" db="EMBL/GenBank/DDBJ databases">
        <authorList>
            <person name="Genoscope - CEA"/>
        </authorList>
    </citation>
    <scope>NUCLEOTIDE SEQUENCE</scope>
    <source>
        <strain evidence="3">LS3</strain>
    </source>
</reference>
<feature type="compositionally biased region" description="Basic and acidic residues" evidence="1">
    <location>
        <begin position="151"/>
        <end position="170"/>
    </location>
</feature>
<organism evidence="3">
    <name type="scientific">Blastobotrys adeninivorans</name>
    <name type="common">Yeast</name>
    <name type="synonym">Arxula adeninivorans</name>
    <dbReference type="NCBI Taxonomy" id="409370"/>
    <lineage>
        <taxon>Eukaryota</taxon>
        <taxon>Fungi</taxon>
        <taxon>Dikarya</taxon>
        <taxon>Ascomycota</taxon>
        <taxon>Saccharomycotina</taxon>
        <taxon>Dipodascomycetes</taxon>
        <taxon>Dipodascales</taxon>
        <taxon>Trichomonascaceae</taxon>
        <taxon>Blastobotrys</taxon>
    </lineage>
</organism>
<protein>
    <submittedName>
        <fullName evidence="3">ARAD1B03652p</fullName>
    </submittedName>
</protein>
<feature type="compositionally biased region" description="Acidic residues" evidence="1">
    <location>
        <begin position="479"/>
        <end position="488"/>
    </location>
</feature>